<organism evidence="1 2">
    <name type="scientific">Symbiodinium natans</name>
    <dbReference type="NCBI Taxonomy" id="878477"/>
    <lineage>
        <taxon>Eukaryota</taxon>
        <taxon>Sar</taxon>
        <taxon>Alveolata</taxon>
        <taxon>Dinophyceae</taxon>
        <taxon>Suessiales</taxon>
        <taxon>Symbiodiniaceae</taxon>
        <taxon>Symbiodinium</taxon>
    </lineage>
</organism>
<dbReference type="OrthoDB" id="415593at2759"/>
<protein>
    <submittedName>
        <fullName evidence="1">Nipblb protein</fullName>
    </submittedName>
</protein>
<dbReference type="SUPFAM" id="SSF52402">
    <property type="entry name" value="Adenine nucleotide alpha hydrolases-like"/>
    <property type="match status" value="1"/>
</dbReference>
<accession>A0A812RZU8</accession>
<name>A0A812RZU8_9DINO</name>
<keyword evidence="2" id="KW-1185">Reference proteome</keyword>
<evidence type="ECO:0000313" key="2">
    <source>
        <dbReference type="Proteomes" id="UP000604046"/>
    </source>
</evidence>
<dbReference type="Proteomes" id="UP000604046">
    <property type="component" value="Unassembled WGS sequence"/>
</dbReference>
<evidence type="ECO:0000313" key="1">
    <source>
        <dbReference type="EMBL" id="CAE7459788.1"/>
    </source>
</evidence>
<dbReference type="EMBL" id="CAJNDS010002397">
    <property type="protein sequence ID" value="CAE7459788.1"/>
    <property type="molecule type" value="Genomic_DNA"/>
</dbReference>
<sequence>MASFDYVVRDLLLHERSSFLDVLHIYDDKKDYLPPEYRKEHLRAVVYAKLLGWVTLDRFVLNWKEKVAQVSQMICDHFVANPATFVCMGFRGRKGKKDVRILTSNIYEVLRVGRKLTLLGMCSLVIFKEPNVCSLPMGRPAKFLVSMSLNKAASKAFLDALRLSKPGDEIHLIYVTFFTEDQDSDHVKILRDRYSHFFEGLGDGDHHVLQKFFDRHIEFHIVPQHKGELIPQTVAGFAESIEADFVVVGTNALRVDRGKEPLGSASLQICMEAHCTWFANASSCTLPTTFSSGLEPRVNGTRC</sequence>
<comment type="caution">
    <text evidence="1">The sequence shown here is derived from an EMBL/GenBank/DDBJ whole genome shotgun (WGS) entry which is preliminary data.</text>
</comment>
<gene>
    <name evidence="1" type="primary">nipblb</name>
    <name evidence="1" type="ORF">SNAT2548_LOCUS25510</name>
</gene>
<dbReference type="AlphaFoldDB" id="A0A812RZU8"/>
<dbReference type="Gene3D" id="3.40.50.12370">
    <property type="match status" value="1"/>
</dbReference>
<reference evidence="1" key="1">
    <citation type="submission" date="2021-02" db="EMBL/GenBank/DDBJ databases">
        <authorList>
            <person name="Dougan E. K."/>
            <person name="Rhodes N."/>
            <person name="Thang M."/>
            <person name="Chan C."/>
        </authorList>
    </citation>
    <scope>NUCLEOTIDE SEQUENCE</scope>
</reference>
<proteinExistence type="predicted"/>